<organism evidence="3 4">
    <name type="scientific">Isoptericola dokdonensis DS-3</name>
    <dbReference type="NCBI Taxonomy" id="1300344"/>
    <lineage>
        <taxon>Bacteria</taxon>
        <taxon>Bacillati</taxon>
        <taxon>Actinomycetota</taxon>
        <taxon>Actinomycetes</taxon>
        <taxon>Micrococcales</taxon>
        <taxon>Promicromonosporaceae</taxon>
        <taxon>Isoptericola</taxon>
    </lineage>
</organism>
<dbReference type="InterPro" id="IPR036779">
    <property type="entry name" value="LysM_dom_sf"/>
</dbReference>
<reference evidence="3 4" key="1">
    <citation type="submission" date="2016-01" db="EMBL/GenBank/DDBJ databases">
        <title>Complete genome sequence of a soil Actinobacterium, Isoptericola dokdonensis DS-3.</title>
        <authorList>
            <person name="Kwon S.-K."/>
            <person name="Kim J.F."/>
        </authorList>
    </citation>
    <scope>NUCLEOTIDE SEQUENCE [LARGE SCALE GENOMIC DNA]</scope>
    <source>
        <strain evidence="3 4">DS-3</strain>
    </source>
</reference>
<keyword evidence="1" id="KW-0812">Transmembrane</keyword>
<name>A0A161IG85_9MICO</name>
<dbReference type="Proteomes" id="UP000076794">
    <property type="component" value="Chromosome"/>
</dbReference>
<dbReference type="SMART" id="SM00257">
    <property type="entry name" value="LysM"/>
    <property type="match status" value="1"/>
</dbReference>
<evidence type="ECO:0000313" key="4">
    <source>
        <dbReference type="Proteomes" id="UP000076794"/>
    </source>
</evidence>
<dbReference type="EMBL" id="CP014209">
    <property type="protein sequence ID" value="ANC30564.1"/>
    <property type="molecule type" value="Genomic_DNA"/>
</dbReference>
<feature type="transmembrane region" description="Helical" evidence="1">
    <location>
        <begin position="28"/>
        <end position="50"/>
    </location>
</feature>
<dbReference type="Pfam" id="PF01476">
    <property type="entry name" value="LysM"/>
    <property type="match status" value="1"/>
</dbReference>
<dbReference type="AlphaFoldDB" id="A0A161IG85"/>
<evidence type="ECO:0000256" key="1">
    <source>
        <dbReference type="SAM" id="Phobius"/>
    </source>
</evidence>
<keyword evidence="1" id="KW-0472">Membrane</keyword>
<dbReference type="KEGG" id="ido:I598_0995"/>
<dbReference type="SUPFAM" id="SSF54106">
    <property type="entry name" value="LysM domain"/>
    <property type="match status" value="1"/>
</dbReference>
<keyword evidence="1" id="KW-1133">Transmembrane helix</keyword>
<sequence>MSTITAGPHSDLGPLGLDGLRLTVRGRVVLVVLAMLVAVAGVLGGTQAVAGTDPVRVEVDLHTVAPGETLWDLARVLAEPGQDLREVVTDLKELNGLRTSALRAGQVLALPAD</sequence>
<gene>
    <name evidence="3" type="ORF">I598_0995</name>
</gene>
<protein>
    <submittedName>
        <fullName evidence="3">LysM domain protein</fullName>
    </submittedName>
</protein>
<proteinExistence type="predicted"/>
<dbReference type="STRING" id="1300344.I598_0995"/>
<dbReference type="PATRIC" id="fig|1300344.3.peg.998"/>
<dbReference type="PROSITE" id="PS51782">
    <property type="entry name" value="LYSM"/>
    <property type="match status" value="1"/>
</dbReference>
<dbReference type="OrthoDB" id="5084290at2"/>
<evidence type="ECO:0000259" key="2">
    <source>
        <dbReference type="PROSITE" id="PS51782"/>
    </source>
</evidence>
<evidence type="ECO:0000313" key="3">
    <source>
        <dbReference type="EMBL" id="ANC30564.1"/>
    </source>
</evidence>
<dbReference type="Gene3D" id="3.10.350.10">
    <property type="entry name" value="LysM domain"/>
    <property type="match status" value="1"/>
</dbReference>
<feature type="domain" description="LysM" evidence="2">
    <location>
        <begin position="60"/>
        <end position="110"/>
    </location>
</feature>
<keyword evidence="4" id="KW-1185">Reference proteome</keyword>
<accession>A0A161IG85</accession>
<dbReference type="CDD" id="cd00118">
    <property type="entry name" value="LysM"/>
    <property type="match status" value="1"/>
</dbReference>
<dbReference type="RefSeq" id="WP_083973534.1">
    <property type="nucleotide sequence ID" value="NZ_CP014209.1"/>
</dbReference>
<dbReference type="InterPro" id="IPR018392">
    <property type="entry name" value="LysM"/>
</dbReference>